<protein>
    <submittedName>
        <fullName evidence="3">Gll1348 protein</fullName>
    </submittedName>
</protein>
<dbReference type="PROSITE" id="PS50885">
    <property type="entry name" value="HAMP"/>
    <property type="match status" value="1"/>
</dbReference>
<evidence type="ECO:0000313" key="3">
    <source>
        <dbReference type="EMBL" id="BAC89289.1"/>
    </source>
</evidence>
<dbReference type="Pfam" id="PF11845">
    <property type="entry name" value="Tll0287-like"/>
    <property type="match status" value="1"/>
</dbReference>
<name>Q7NKX8_GLOVI</name>
<sequence>MHIQHTAGSQVSTEIHSTFYEPMFKNLRLGAKFGLILLLASACTIVGSGAMLSFVLQQNAEREIASKAGMLMQTMLAIRQYTDLNVEPAILSGQMSDETDFHPERIPSFSATTVFENLRGNEEYRSFFYKEAAPNPTNLRDKADAFEEALVGRFRSETATKEISGFREQPGGEVFYVARPLKVSEPSCLQCHSTPEIAPKSMLNVYGDKNGFGWKLGEIIAIQLISVPVEAVYASAVRSWVLVVSILAGFFVIFAGVITVLLRQTVTLPIVRMAQTAEQVSTGQSSDNFPEDAGDEIGMLGKAFNRMKASLEIAFKMLGEHSR</sequence>
<evidence type="ECO:0000259" key="2">
    <source>
        <dbReference type="PROSITE" id="PS50885"/>
    </source>
</evidence>
<dbReference type="KEGG" id="gvi:gll1348"/>
<accession>Q7NKX8</accession>
<dbReference type="SUPFAM" id="SSF158472">
    <property type="entry name" value="HAMP domain-like"/>
    <property type="match status" value="1"/>
</dbReference>
<reference evidence="3 4" key="2">
    <citation type="journal article" date="2003" name="DNA Res.">
        <title>Complete genome structure of Gloeobacter violaceus PCC 7421, a cyanobacterium that lacks thylakoids (supplement).</title>
        <authorList>
            <person name="Nakamura Y."/>
            <person name="Kaneko T."/>
            <person name="Sato S."/>
            <person name="Mimuro M."/>
            <person name="Miyashita H."/>
            <person name="Tsuchiya T."/>
            <person name="Sasamoto S."/>
            <person name="Watanabe A."/>
            <person name="Kawashima K."/>
            <person name="Kishida Y."/>
            <person name="Kiyokawa C."/>
            <person name="Kohara M."/>
            <person name="Matsumoto M."/>
            <person name="Matsuno A."/>
            <person name="Nakazaki N."/>
            <person name="Shimpo S."/>
            <person name="Takeuchi C."/>
            <person name="Yamada M."/>
            <person name="Tabata S."/>
        </authorList>
    </citation>
    <scope>NUCLEOTIDE SEQUENCE [LARGE SCALE GENOMIC DNA]</scope>
    <source>
        <strain evidence="4">ATCC 29082 / PCC 7421</strain>
    </source>
</reference>
<dbReference type="Pfam" id="PF00672">
    <property type="entry name" value="HAMP"/>
    <property type="match status" value="1"/>
</dbReference>
<dbReference type="GO" id="GO:0016020">
    <property type="term" value="C:membrane"/>
    <property type="evidence" value="ECO:0007669"/>
    <property type="project" value="InterPro"/>
</dbReference>
<dbReference type="PATRIC" id="fig|251221.4.peg.1375"/>
<reference evidence="3 4" key="1">
    <citation type="journal article" date="2003" name="DNA Res.">
        <title>Complete genome structure of Gloeobacter violaceus PCC 7421, a cyanobacterium that lacks thylakoids.</title>
        <authorList>
            <person name="Nakamura Y."/>
            <person name="Kaneko T."/>
            <person name="Sato S."/>
            <person name="Mimuro M."/>
            <person name="Miyashita H."/>
            <person name="Tsuchiya T."/>
            <person name="Sasamoto S."/>
            <person name="Watanabe A."/>
            <person name="Kawashima K."/>
            <person name="Kishida Y."/>
            <person name="Kiyokawa C."/>
            <person name="Kohara M."/>
            <person name="Matsumoto M."/>
            <person name="Matsuno A."/>
            <person name="Nakazaki N."/>
            <person name="Shimpo S."/>
            <person name="Takeuchi C."/>
            <person name="Yamada M."/>
            <person name="Tabata S."/>
        </authorList>
    </citation>
    <scope>NUCLEOTIDE SEQUENCE [LARGE SCALE GENOMIC DNA]</scope>
    <source>
        <strain evidence="4">ATCC 29082 / PCC 7421</strain>
    </source>
</reference>
<keyword evidence="1" id="KW-0472">Membrane</keyword>
<dbReference type="Proteomes" id="UP000000557">
    <property type="component" value="Chromosome"/>
</dbReference>
<gene>
    <name evidence="3" type="ordered locus">gll1348</name>
</gene>
<dbReference type="AlphaFoldDB" id="Q7NKX8"/>
<dbReference type="HOGENOM" id="CLU_060280_0_0_3"/>
<proteinExistence type="predicted"/>
<dbReference type="STRING" id="251221.gene:10758831"/>
<dbReference type="SMART" id="SM00304">
    <property type="entry name" value="HAMP"/>
    <property type="match status" value="1"/>
</dbReference>
<dbReference type="PhylomeDB" id="Q7NKX8"/>
<dbReference type="EMBL" id="BA000045">
    <property type="protein sequence ID" value="BAC89289.1"/>
    <property type="molecule type" value="Genomic_DNA"/>
</dbReference>
<dbReference type="CDD" id="cd06225">
    <property type="entry name" value="HAMP"/>
    <property type="match status" value="1"/>
</dbReference>
<dbReference type="GO" id="GO:0007165">
    <property type="term" value="P:signal transduction"/>
    <property type="evidence" value="ECO:0007669"/>
    <property type="project" value="InterPro"/>
</dbReference>
<keyword evidence="4" id="KW-1185">Reference proteome</keyword>
<dbReference type="InParanoid" id="Q7NKX8"/>
<evidence type="ECO:0000256" key="1">
    <source>
        <dbReference type="SAM" id="Phobius"/>
    </source>
</evidence>
<dbReference type="InterPro" id="IPR021796">
    <property type="entry name" value="Tll0287-like_dom"/>
</dbReference>
<organism evidence="3 4">
    <name type="scientific">Gloeobacter violaceus (strain ATCC 29082 / PCC 7421)</name>
    <dbReference type="NCBI Taxonomy" id="251221"/>
    <lineage>
        <taxon>Bacteria</taxon>
        <taxon>Bacillati</taxon>
        <taxon>Cyanobacteriota</taxon>
        <taxon>Cyanophyceae</taxon>
        <taxon>Gloeobacterales</taxon>
        <taxon>Gloeobacteraceae</taxon>
        <taxon>Gloeobacter</taxon>
    </lineage>
</organism>
<dbReference type="OrthoDB" id="114218at2"/>
<dbReference type="Gene3D" id="6.10.340.10">
    <property type="match status" value="1"/>
</dbReference>
<dbReference type="InterPro" id="IPR003660">
    <property type="entry name" value="HAMP_dom"/>
</dbReference>
<feature type="domain" description="HAMP" evidence="2">
    <location>
        <begin position="264"/>
        <end position="316"/>
    </location>
</feature>
<dbReference type="eggNOG" id="COG3850">
    <property type="taxonomic scope" value="Bacteria"/>
</dbReference>
<keyword evidence="1" id="KW-1133">Transmembrane helix</keyword>
<dbReference type="EnsemblBacteria" id="BAC89289">
    <property type="protein sequence ID" value="BAC89289"/>
    <property type="gene ID" value="BAC89289"/>
</dbReference>
<feature type="transmembrane region" description="Helical" evidence="1">
    <location>
        <begin position="33"/>
        <end position="56"/>
    </location>
</feature>
<evidence type="ECO:0000313" key="4">
    <source>
        <dbReference type="Proteomes" id="UP000000557"/>
    </source>
</evidence>
<feature type="transmembrane region" description="Helical" evidence="1">
    <location>
        <begin position="240"/>
        <end position="262"/>
    </location>
</feature>
<keyword evidence="1" id="KW-0812">Transmembrane</keyword>